<dbReference type="EMBL" id="KB405056">
    <property type="protein sequence ID" value="EMF58399.1"/>
    <property type="molecule type" value="Genomic_DNA"/>
</dbReference>
<reference evidence="2" key="1">
    <citation type="journal article" date="2013" name="Genome Announc.">
        <title>Draft Genome Sequence of Streptomyces bottropensis ATCC 25435, a Bottromycin-Producing Actinomycete.</title>
        <authorList>
            <person name="Zhang H."/>
            <person name="Zhou W."/>
            <person name="Zhuang Y."/>
            <person name="Liang X."/>
            <person name="Liu T."/>
        </authorList>
    </citation>
    <scope>NUCLEOTIDE SEQUENCE [LARGE SCALE GENOMIC DNA]</scope>
    <source>
        <strain evidence="2">ATCC 25435</strain>
    </source>
</reference>
<sequence length="66" mass="6563">MPHILRQTAEHGRERGAAAVHRAWLLTSRGRLAVIGGGRLGAGARGASRAAATGLGGLGAHGAGML</sequence>
<proteinExistence type="predicted"/>
<accession>M3G1C3</accession>
<dbReference type="Proteomes" id="UP000030760">
    <property type="component" value="Unassembled WGS sequence"/>
</dbReference>
<evidence type="ECO:0000313" key="1">
    <source>
        <dbReference type="EMBL" id="EMF58399.1"/>
    </source>
</evidence>
<organism evidence="1 2">
    <name type="scientific">Streptomyces bottropensis ATCC 25435</name>
    <dbReference type="NCBI Taxonomy" id="1054862"/>
    <lineage>
        <taxon>Bacteria</taxon>
        <taxon>Bacillati</taxon>
        <taxon>Actinomycetota</taxon>
        <taxon>Actinomycetes</taxon>
        <taxon>Kitasatosporales</taxon>
        <taxon>Streptomycetaceae</taxon>
        <taxon>Streptomyces</taxon>
    </lineage>
</organism>
<protein>
    <submittedName>
        <fullName evidence="1">Uncharacterized protein</fullName>
    </submittedName>
</protein>
<dbReference type="AlphaFoldDB" id="M3G1C3"/>
<evidence type="ECO:0000313" key="2">
    <source>
        <dbReference type="Proteomes" id="UP000030760"/>
    </source>
</evidence>
<gene>
    <name evidence="1" type="ORF">SBD_1072</name>
</gene>
<name>M3G1C3_9ACTN</name>